<evidence type="ECO:0000313" key="2">
    <source>
        <dbReference type="Proteomes" id="UP000004508"/>
    </source>
</evidence>
<keyword evidence="2" id="KW-1185">Reference proteome</keyword>
<proteinExistence type="predicted"/>
<gene>
    <name evidence="1" type="ORF">Krac_4520</name>
</gene>
<dbReference type="InParanoid" id="D6TSY9"/>
<dbReference type="EMBL" id="ADVG01000003">
    <property type="protein sequence ID" value="EFH83540.1"/>
    <property type="molecule type" value="Genomic_DNA"/>
</dbReference>
<dbReference type="Proteomes" id="UP000004508">
    <property type="component" value="Unassembled WGS sequence"/>
</dbReference>
<name>D6TSY9_KTERA</name>
<protein>
    <submittedName>
        <fullName evidence="1">Uncharacterized protein</fullName>
    </submittedName>
</protein>
<comment type="caution">
    <text evidence="1">The sequence shown here is derived from an EMBL/GenBank/DDBJ whole genome shotgun (WGS) entry which is preliminary data.</text>
</comment>
<sequence>MGKGVLRRCAESRKLADRKEKGEKKAEQSYRKERDDGKVLTLCGCRIHQM</sequence>
<evidence type="ECO:0000313" key="1">
    <source>
        <dbReference type="EMBL" id="EFH83540.1"/>
    </source>
</evidence>
<reference evidence="1 2" key="1">
    <citation type="journal article" date="2011" name="Stand. Genomic Sci.">
        <title>Non-contiguous finished genome sequence and contextual data of the filamentous soil bacterium Ktedonobacter racemifer type strain (SOSP1-21).</title>
        <authorList>
            <person name="Chang Y.J."/>
            <person name="Land M."/>
            <person name="Hauser L."/>
            <person name="Chertkov O."/>
            <person name="Del Rio T.G."/>
            <person name="Nolan M."/>
            <person name="Copeland A."/>
            <person name="Tice H."/>
            <person name="Cheng J.F."/>
            <person name="Lucas S."/>
            <person name="Han C."/>
            <person name="Goodwin L."/>
            <person name="Pitluck S."/>
            <person name="Ivanova N."/>
            <person name="Ovchinikova G."/>
            <person name="Pati A."/>
            <person name="Chen A."/>
            <person name="Palaniappan K."/>
            <person name="Mavromatis K."/>
            <person name="Liolios K."/>
            <person name="Brettin T."/>
            <person name="Fiebig A."/>
            <person name="Rohde M."/>
            <person name="Abt B."/>
            <person name="Goker M."/>
            <person name="Detter J.C."/>
            <person name="Woyke T."/>
            <person name="Bristow J."/>
            <person name="Eisen J.A."/>
            <person name="Markowitz V."/>
            <person name="Hugenholtz P."/>
            <person name="Kyrpides N.C."/>
            <person name="Klenk H.P."/>
            <person name="Lapidus A."/>
        </authorList>
    </citation>
    <scope>NUCLEOTIDE SEQUENCE [LARGE SCALE GENOMIC DNA]</scope>
    <source>
        <strain evidence="2">DSM 44963</strain>
    </source>
</reference>
<dbReference type="AlphaFoldDB" id="D6TSY9"/>
<accession>D6TSY9</accession>
<organism evidence="1 2">
    <name type="scientific">Ktedonobacter racemifer DSM 44963</name>
    <dbReference type="NCBI Taxonomy" id="485913"/>
    <lineage>
        <taxon>Bacteria</taxon>
        <taxon>Bacillati</taxon>
        <taxon>Chloroflexota</taxon>
        <taxon>Ktedonobacteria</taxon>
        <taxon>Ktedonobacterales</taxon>
        <taxon>Ktedonobacteraceae</taxon>
        <taxon>Ktedonobacter</taxon>
    </lineage>
</organism>